<dbReference type="WBParaSite" id="TCNE_0001062001-mRNA-1">
    <property type="protein sequence ID" value="TCNE_0001062001-mRNA-1"/>
    <property type="gene ID" value="TCNE_0001062001"/>
</dbReference>
<dbReference type="AlphaFoldDB" id="A0A183UQ50"/>
<dbReference type="InterPro" id="IPR052122">
    <property type="entry name" value="Intracell_Traff_Signaling_Reg"/>
</dbReference>
<organism evidence="6 7">
    <name type="scientific">Toxocara canis</name>
    <name type="common">Canine roundworm</name>
    <dbReference type="NCBI Taxonomy" id="6265"/>
    <lineage>
        <taxon>Eukaryota</taxon>
        <taxon>Metazoa</taxon>
        <taxon>Ecdysozoa</taxon>
        <taxon>Nematoda</taxon>
        <taxon>Chromadorea</taxon>
        <taxon>Rhabditida</taxon>
        <taxon>Spirurina</taxon>
        <taxon>Ascaridomorpha</taxon>
        <taxon>Ascaridoidea</taxon>
        <taxon>Toxocaridae</taxon>
        <taxon>Toxocara</taxon>
    </lineage>
</organism>
<evidence type="ECO:0000256" key="2">
    <source>
        <dbReference type="ARBA" id="ARBA00022490"/>
    </source>
</evidence>
<feature type="domain" description="PDZ" evidence="4">
    <location>
        <begin position="72"/>
        <end position="146"/>
    </location>
</feature>
<evidence type="ECO:0000256" key="3">
    <source>
        <dbReference type="SAM" id="MobiDB-lite"/>
    </source>
</evidence>
<dbReference type="EMBL" id="UYWY01020561">
    <property type="protein sequence ID" value="VDM41941.1"/>
    <property type="molecule type" value="Genomic_DNA"/>
</dbReference>
<reference evidence="7" key="1">
    <citation type="submission" date="2016-06" db="UniProtKB">
        <authorList>
            <consortium name="WormBaseParasite"/>
        </authorList>
    </citation>
    <scope>IDENTIFICATION</scope>
</reference>
<evidence type="ECO:0000313" key="7">
    <source>
        <dbReference type="WBParaSite" id="TCNE_0001062001-mRNA-1"/>
    </source>
</evidence>
<evidence type="ECO:0000313" key="5">
    <source>
        <dbReference type="EMBL" id="VDM41941.1"/>
    </source>
</evidence>
<evidence type="ECO:0000313" key="6">
    <source>
        <dbReference type="Proteomes" id="UP000050794"/>
    </source>
</evidence>
<dbReference type="Proteomes" id="UP000050794">
    <property type="component" value="Unassembled WGS sequence"/>
</dbReference>
<dbReference type="SMART" id="SM00228">
    <property type="entry name" value="PDZ"/>
    <property type="match status" value="1"/>
</dbReference>
<proteinExistence type="predicted"/>
<dbReference type="Pfam" id="PF00595">
    <property type="entry name" value="PDZ"/>
    <property type="match status" value="1"/>
</dbReference>
<protein>
    <submittedName>
        <fullName evidence="7">Cytohesin-interacting protein</fullName>
    </submittedName>
</protein>
<dbReference type="PANTHER" id="PTHR15963">
    <property type="entry name" value="GENERAL RECEPTOR FOR PHOSPHOINOSITIDES 1-ASSOCIATED SCAFFOLD PROTEIN-RELATED"/>
    <property type="match status" value="1"/>
</dbReference>
<evidence type="ECO:0000256" key="1">
    <source>
        <dbReference type="ARBA" id="ARBA00004496"/>
    </source>
</evidence>
<feature type="compositionally biased region" description="Low complexity" evidence="3">
    <location>
        <begin position="224"/>
        <end position="233"/>
    </location>
</feature>
<keyword evidence="2" id="KW-0963">Cytoplasm</keyword>
<dbReference type="InterPro" id="IPR001478">
    <property type="entry name" value="PDZ"/>
</dbReference>
<evidence type="ECO:0000259" key="4">
    <source>
        <dbReference type="PROSITE" id="PS50106"/>
    </source>
</evidence>
<dbReference type="GO" id="GO:0005737">
    <property type="term" value="C:cytoplasm"/>
    <property type="evidence" value="ECO:0007669"/>
    <property type="project" value="UniProtKB-SubCell"/>
</dbReference>
<keyword evidence="6" id="KW-1185">Reference proteome</keyword>
<dbReference type="SUPFAM" id="SSF50156">
    <property type="entry name" value="PDZ domain-like"/>
    <property type="match status" value="1"/>
</dbReference>
<sequence>LSVSPSTSSFGRTLLGSLTRSKLYHSLSSLDKTKMWSRFYVDDEQNVQKVLDAVSTDQKVITNPRLNHKRRTVVVSRNEGEPFGFTIQSYVLKRDGEEIPEKVSYIDYVQLDSPAAEAGIRAGDMIVSINGRVVTEMSHRSLIELIGSCREMRMVLIFENIRERIELVARAIRLRKLLHDKLYQLNLIDLEEQKILNRAYARAHGALACKNSACGSLSSRGASSASSFTSNSSHTLPRPGIAENETSSTVSRSSGVETHLGTLAADFRGTLELEPNGYEGGSTSEDGESSVSISSIELQPNNRTYGCASLASSSSTELSSVIDSFALQHVLRLEDGDNNSVHITKL</sequence>
<reference evidence="5 6" key="2">
    <citation type="submission" date="2018-11" db="EMBL/GenBank/DDBJ databases">
        <authorList>
            <consortium name="Pathogen Informatics"/>
        </authorList>
    </citation>
    <scope>NUCLEOTIDE SEQUENCE [LARGE SCALE GENOMIC DNA]</scope>
</reference>
<dbReference type="PROSITE" id="PS50106">
    <property type="entry name" value="PDZ"/>
    <property type="match status" value="1"/>
</dbReference>
<gene>
    <name evidence="5" type="ORF">TCNE_LOCUS10620</name>
</gene>
<feature type="region of interest" description="Disordered" evidence="3">
    <location>
        <begin position="274"/>
        <end position="293"/>
    </location>
</feature>
<feature type="region of interest" description="Disordered" evidence="3">
    <location>
        <begin position="224"/>
        <end position="255"/>
    </location>
</feature>
<feature type="compositionally biased region" description="Polar residues" evidence="3">
    <location>
        <begin position="244"/>
        <end position="255"/>
    </location>
</feature>
<comment type="subcellular location">
    <subcellularLocation>
        <location evidence="1">Cytoplasm</location>
    </subcellularLocation>
</comment>
<accession>A0A183UQ50</accession>
<name>A0A183UQ50_TOXCA</name>
<dbReference type="InterPro" id="IPR036034">
    <property type="entry name" value="PDZ_sf"/>
</dbReference>
<dbReference type="Gene3D" id="2.30.42.10">
    <property type="match status" value="1"/>
</dbReference>
<feature type="compositionally biased region" description="Low complexity" evidence="3">
    <location>
        <begin position="281"/>
        <end position="293"/>
    </location>
</feature>
<dbReference type="PANTHER" id="PTHR15963:SF5">
    <property type="entry name" value="SHORT SPINDLE 6, ISOFORM A"/>
    <property type="match status" value="1"/>
</dbReference>